<dbReference type="Gene3D" id="3.40.50.2300">
    <property type="match status" value="1"/>
</dbReference>
<proteinExistence type="predicted"/>
<feature type="region of interest" description="Disordered" evidence="5">
    <location>
        <begin position="178"/>
        <end position="211"/>
    </location>
</feature>
<name>A0ABS8T4G2_DATST</name>
<evidence type="ECO:0000256" key="1">
    <source>
        <dbReference type="ARBA" id="ARBA00023012"/>
    </source>
</evidence>
<keyword evidence="2" id="KW-0805">Transcription regulation</keyword>
<keyword evidence="8" id="KW-1185">Reference proteome</keyword>
<evidence type="ECO:0000259" key="6">
    <source>
        <dbReference type="PROSITE" id="PS50110"/>
    </source>
</evidence>
<evidence type="ECO:0000256" key="3">
    <source>
        <dbReference type="ARBA" id="ARBA00023163"/>
    </source>
</evidence>
<dbReference type="PANTHER" id="PTHR43874">
    <property type="entry name" value="TWO-COMPONENT RESPONSE REGULATOR"/>
    <property type="match status" value="1"/>
</dbReference>
<dbReference type="EMBL" id="JACEIK010001104">
    <property type="protein sequence ID" value="MCD7466003.1"/>
    <property type="molecule type" value="Genomic_DNA"/>
</dbReference>
<dbReference type="SUPFAM" id="SSF52172">
    <property type="entry name" value="CheY-like"/>
    <property type="match status" value="1"/>
</dbReference>
<comment type="caution">
    <text evidence="7">The sequence shown here is derived from an EMBL/GenBank/DDBJ whole genome shotgun (WGS) entry which is preliminary data.</text>
</comment>
<feature type="modified residue" description="4-aspartylphosphate" evidence="4">
    <location>
        <position position="104"/>
    </location>
</feature>
<feature type="compositionally biased region" description="Basic and acidic residues" evidence="5">
    <location>
        <begin position="189"/>
        <end position="211"/>
    </location>
</feature>
<keyword evidence="4" id="KW-0597">Phosphoprotein</keyword>
<evidence type="ECO:0000256" key="4">
    <source>
        <dbReference type="PROSITE-ProRule" id="PRU00169"/>
    </source>
</evidence>
<feature type="domain" description="Response regulatory" evidence="6">
    <location>
        <begin position="53"/>
        <end position="168"/>
    </location>
</feature>
<feature type="non-terminal residue" evidence="7">
    <location>
        <position position="1"/>
    </location>
</feature>
<sequence length="211" mass="24435">PLWIELLSTYCRWEMTGMTNLWEVTDMSKLARTQEMDCKSSISCVPSPFRGLRILLVDNDTASLSNIASTLEEHSYKVTTSELAIKALSILREHIDEFDLVMVDVNMPEMDCFEFMRSIQLIKDIPIILMSSIMKREMVEEARVQGAYFIFMKPISTKKLKNVWQYVYRHQIEASQKSEHMSNNPIEAMDSKSDANKKIHDRDGKRISDEA</sequence>
<dbReference type="Pfam" id="PF00072">
    <property type="entry name" value="Response_reg"/>
    <property type="match status" value="1"/>
</dbReference>
<gene>
    <name evidence="7" type="primary">GATA3_2</name>
    <name evidence="7" type="ORF">HAX54_002312</name>
</gene>
<accession>A0ABS8T4G2</accession>
<protein>
    <submittedName>
        <fullName evidence="7">Trans-acting T-cell-specific transcription factor GATA-3</fullName>
    </submittedName>
</protein>
<dbReference type="SMART" id="SM00448">
    <property type="entry name" value="REC"/>
    <property type="match status" value="1"/>
</dbReference>
<evidence type="ECO:0000313" key="7">
    <source>
        <dbReference type="EMBL" id="MCD7466003.1"/>
    </source>
</evidence>
<dbReference type="Proteomes" id="UP000823775">
    <property type="component" value="Unassembled WGS sequence"/>
</dbReference>
<evidence type="ECO:0000313" key="8">
    <source>
        <dbReference type="Proteomes" id="UP000823775"/>
    </source>
</evidence>
<evidence type="ECO:0000256" key="2">
    <source>
        <dbReference type="ARBA" id="ARBA00023015"/>
    </source>
</evidence>
<reference evidence="7 8" key="1">
    <citation type="journal article" date="2021" name="BMC Genomics">
        <title>Datura genome reveals duplications of psychoactive alkaloid biosynthetic genes and high mutation rate following tissue culture.</title>
        <authorList>
            <person name="Rajewski A."/>
            <person name="Carter-House D."/>
            <person name="Stajich J."/>
            <person name="Litt A."/>
        </authorList>
    </citation>
    <scope>NUCLEOTIDE SEQUENCE [LARGE SCALE GENOMIC DNA]</scope>
    <source>
        <strain evidence="7">AR-01</strain>
    </source>
</reference>
<organism evidence="7 8">
    <name type="scientific">Datura stramonium</name>
    <name type="common">Jimsonweed</name>
    <name type="synonym">Common thornapple</name>
    <dbReference type="NCBI Taxonomy" id="4076"/>
    <lineage>
        <taxon>Eukaryota</taxon>
        <taxon>Viridiplantae</taxon>
        <taxon>Streptophyta</taxon>
        <taxon>Embryophyta</taxon>
        <taxon>Tracheophyta</taxon>
        <taxon>Spermatophyta</taxon>
        <taxon>Magnoliopsida</taxon>
        <taxon>eudicotyledons</taxon>
        <taxon>Gunneridae</taxon>
        <taxon>Pentapetalae</taxon>
        <taxon>asterids</taxon>
        <taxon>lamiids</taxon>
        <taxon>Solanales</taxon>
        <taxon>Solanaceae</taxon>
        <taxon>Solanoideae</taxon>
        <taxon>Datureae</taxon>
        <taxon>Datura</taxon>
    </lineage>
</organism>
<keyword evidence="3" id="KW-0804">Transcription</keyword>
<dbReference type="PANTHER" id="PTHR43874:SF87">
    <property type="entry name" value="HTH MYB-TYPE DOMAIN-CONTAINING PROTEIN"/>
    <property type="match status" value="1"/>
</dbReference>
<keyword evidence="1" id="KW-0902">Two-component regulatory system</keyword>
<evidence type="ECO:0000256" key="5">
    <source>
        <dbReference type="SAM" id="MobiDB-lite"/>
    </source>
</evidence>
<dbReference type="InterPro" id="IPR011006">
    <property type="entry name" value="CheY-like_superfamily"/>
</dbReference>
<dbReference type="PROSITE" id="PS50110">
    <property type="entry name" value="RESPONSE_REGULATORY"/>
    <property type="match status" value="1"/>
</dbReference>
<dbReference type="InterPro" id="IPR045279">
    <property type="entry name" value="ARR-like"/>
</dbReference>
<dbReference type="InterPro" id="IPR001789">
    <property type="entry name" value="Sig_transdc_resp-reg_receiver"/>
</dbReference>